<evidence type="ECO:0000256" key="2">
    <source>
        <dbReference type="ARBA" id="ARBA00022448"/>
    </source>
</evidence>
<evidence type="ECO:0000256" key="3">
    <source>
        <dbReference type="ARBA" id="ARBA00022692"/>
    </source>
</evidence>
<evidence type="ECO:0000313" key="7">
    <source>
        <dbReference type="Proteomes" id="UP000092528"/>
    </source>
</evidence>
<dbReference type="PRINTS" id="PR00173">
    <property type="entry name" value="EDTRNSPORT"/>
</dbReference>
<organism evidence="6 7">
    <name type="scientific">Vibrio scophthalmi</name>
    <dbReference type="NCBI Taxonomy" id="45658"/>
    <lineage>
        <taxon>Bacteria</taxon>
        <taxon>Pseudomonadati</taxon>
        <taxon>Pseudomonadota</taxon>
        <taxon>Gammaproteobacteria</taxon>
        <taxon>Vibrionales</taxon>
        <taxon>Vibrionaceae</taxon>
        <taxon>Vibrio</taxon>
    </lineage>
</organism>
<dbReference type="GeneID" id="96871023"/>
<evidence type="ECO:0000256" key="5">
    <source>
        <dbReference type="ARBA" id="ARBA00023136"/>
    </source>
</evidence>
<gene>
    <name evidence="6" type="ORF">VSVS05_00988</name>
</gene>
<keyword evidence="5" id="KW-0472">Membrane</keyword>
<dbReference type="GO" id="GO:0016020">
    <property type="term" value="C:membrane"/>
    <property type="evidence" value="ECO:0007669"/>
    <property type="project" value="UniProtKB-SubCell"/>
</dbReference>
<dbReference type="InterPro" id="IPR036458">
    <property type="entry name" value="Na:dicarbo_symporter_sf"/>
</dbReference>
<keyword evidence="3" id="KW-0812">Transmembrane</keyword>
<dbReference type="AlphaFoldDB" id="A0A1B1NPX6"/>
<dbReference type="RefSeq" id="WP_065430546.1">
    <property type="nucleotide sequence ID" value="NZ_CP016307.1"/>
</dbReference>
<protein>
    <submittedName>
        <fullName evidence="6">Excitatory amino acid transporter</fullName>
    </submittedName>
</protein>
<dbReference type="GO" id="GO:0015293">
    <property type="term" value="F:symporter activity"/>
    <property type="evidence" value="ECO:0007669"/>
    <property type="project" value="InterPro"/>
</dbReference>
<dbReference type="Pfam" id="PF00375">
    <property type="entry name" value="SDF"/>
    <property type="match status" value="1"/>
</dbReference>
<dbReference type="InterPro" id="IPR050746">
    <property type="entry name" value="DAACS"/>
</dbReference>
<dbReference type="InterPro" id="IPR001991">
    <property type="entry name" value="Na-dicarboxylate_symporter"/>
</dbReference>
<dbReference type="KEGG" id="vsc:VSVS12_01979"/>
<dbReference type="Proteomes" id="UP000092528">
    <property type="component" value="Chromosome 1"/>
</dbReference>
<comment type="subcellular location">
    <subcellularLocation>
        <location evidence="1">Membrane</location>
        <topology evidence="1">Multi-pass membrane protein</topology>
    </subcellularLocation>
</comment>
<evidence type="ECO:0000313" key="6">
    <source>
        <dbReference type="EMBL" id="ANU36115.1"/>
    </source>
</evidence>
<accession>A0A1B1NPX6</accession>
<dbReference type="PANTHER" id="PTHR11958:SF63">
    <property type="entry name" value="AMINO ACID TRANSPORTER"/>
    <property type="match status" value="1"/>
</dbReference>
<sequence length="432" mass="45634">MWNKLRDSLPLQLMIAAIAAWAVASLFSLNHLASDVTQQGWYQVILLGKTTYLGLLKMVVGVVVMLSLLQGITSIGSIMRLKKIGRTTLLFYSFTTFIAISLGLGVSLMLPAWQPLTTAVPVEEGVKLISAEAASGGAIAAKLLNMALVNPVAALSQGNLLAIVLFSFLLGIALLSALPEKHPLFEVLAGLNKGVNTLVSAIVRLAPLAVFSIVFEFTVTGSSSLFKQLALFALLVFALTVVHGAIVLPSIAKFVTGISIRRLFKAISAPMAMAFATSSSSATLPLSMQVAEQELNVSQSTSSMVLPLGAVMNMDGTALFEGVAAIFLAQLFGVDLTTSGLVMIFIMAMVSSVGAPGMPSGSMSGMQMVLLAAGIPLEAIAILLIIERPLDTFRTAVNVEGDLIASLVIDKWQQDEVDTEQPVTTRRLSTHC</sequence>
<keyword evidence="4" id="KW-1133">Transmembrane helix</keyword>
<dbReference type="SUPFAM" id="SSF118215">
    <property type="entry name" value="Proton glutamate symport protein"/>
    <property type="match status" value="1"/>
</dbReference>
<dbReference type="EMBL" id="CP016414">
    <property type="protein sequence ID" value="ANU36115.1"/>
    <property type="molecule type" value="Genomic_DNA"/>
</dbReference>
<name>A0A1B1NPX6_9VIBR</name>
<dbReference type="STRING" id="45658.VSVS12_01979"/>
<evidence type="ECO:0000256" key="1">
    <source>
        <dbReference type="ARBA" id="ARBA00004141"/>
    </source>
</evidence>
<dbReference type="PATRIC" id="fig|45658.6.peg.1944"/>
<keyword evidence="2" id="KW-0813">Transport</keyword>
<dbReference type="Gene3D" id="1.10.3860.10">
    <property type="entry name" value="Sodium:dicarboxylate symporter"/>
    <property type="match status" value="1"/>
</dbReference>
<evidence type="ECO:0000256" key="4">
    <source>
        <dbReference type="ARBA" id="ARBA00022989"/>
    </source>
</evidence>
<proteinExistence type="predicted"/>
<keyword evidence="7" id="KW-1185">Reference proteome</keyword>
<dbReference type="PANTHER" id="PTHR11958">
    <property type="entry name" value="SODIUM/DICARBOXYLATE SYMPORTER-RELATED"/>
    <property type="match status" value="1"/>
</dbReference>
<reference evidence="6 7" key="1">
    <citation type="submission" date="2016-07" db="EMBL/GenBank/DDBJ databases">
        <title>Genome sequencing of Vibrio scophthalmi strain VS-05, an isolated from Paralichthys olivaceus.</title>
        <authorList>
            <person name="Han H.-J."/>
        </authorList>
    </citation>
    <scope>NUCLEOTIDE SEQUENCE [LARGE SCALE GENOMIC DNA]</scope>
    <source>
        <strain evidence="6 7">VS-05</strain>
    </source>
</reference>